<protein>
    <submittedName>
        <fullName evidence="5">Acetyl esterase</fullName>
    </submittedName>
</protein>
<sequence>MPAVHPDTQALLTLIRESGRPPYEVLSPLAARRAYAAGRALLQPAPVEVAELRDVTIMGKTGEVPLRLYRGVDTSAANVLPCLLYLHGGGWVFGDIDSHDGVCRRLANDARCCVVAVDYRLAPEHPFPDAIEDCMAALAWVAGNAGALHIDAAQIAVAGDSAGGNLAAVLALMGRDGTVPPSVFQALLYPVVDLTMSAESYERITEGVPVTAKTMRYFVDHYLPDVAQRTDWRASPLRAPNLHGAPPALVLTCGHDPLCDEARQYAWRLERDGVRVATLHLSDQVHGILTMGKVIGATDGILAFIAAALRDAWRTAAGAAP</sequence>
<feature type="domain" description="Alpha/beta hydrolase fold-3" evidence="4">
    <location>
        <begin position="83"/>
        <end position="289"/>
    </location>
</feature>
<keyword evidence="2" id="KW-0378">Hydrolase</keyword>
<dbReference type="InterPro" id="IPR013094">
    <property type="entry name" value="AB_hydrolase_3"/>
</dbReference>
<evidence type="ECO:0000313" key="5">
    <source>
        <dbReference type="EMBL" id="SDE39699.1"/>
    </source>
</evidence>
<organism evidence="5 6">
    <name type="scientific">Belnapia rosea</name>
    <dbReference type="NCBI Taxonomy" id="938405"/>
    <lineage>
        <taxon>Bacteria</taxon>
        <taxon>Pseudomonadati</taxon>
        <taxon>Pseudomonadota</taxon>
        <taxon>Alphaproteobacteria</taxon>
        <taxon>Acetobacterales</taxon>
        <taxon>Roseomonadaceae</taxon>
        <taxon>Belnapia</taxon>
    </lineage>
</organism>
<gene>
    <name evidence="5" type="ORF">SAMN04487779_10336</name>
</gene>
<evidence type="ECO:0000313" key="6">
    <source>
        <dbReference type="Proteomes" id="UP000198925"/>
    </source>
</evidence>
<dbReference type="PANTHER" id="PTHR48081">
    <property type="entry name" value="AB HYDROLASE SUPERFAMILY PROTEIN C4A8.06C"/>
    <property type="match status" value="1"/>
</dbReference>
<dbReference type="EMBL" id="FMZX01000033">
    <property type="protein sequence ID" value="SDE39699.1"/>
    <property type="molecule type" value="Genomic_DNA"/>
</dbReference>
<dbReference type="Pfam" id="PF07859">
    <property type="entry name" value="Abhydrolase_3"/>
    <property type="match status" value="1"/>
</dbReference>
<evidence type="ECO:0000256" key="3">
    <source>
        <dbReference type="PROSITE-ProRule" id="PRU10038"/>
    </source>
</evidence>
<dbReference type="PANTHER" id="PTHR48081:SF8">
    <property type="entry name" value="ALPHA_BETA HYDROLASE FOLD-3 DOMAIN-CONTAINING PROTEIN-RELATED"/>
    <property type="match status" value="1"/>
</dbReference>
<comment type="similarity">
    <text evidence="1">Belongs to the 'GDXG' lipolytic enzyme family.</text>
</comment>
<proteinExistence type="inferred from homology"/>
<evidence type="ECO:0000256" key="2">
    <source>
        <dbReference type="ARBA" id="ARBA00022801"/>
    </source>
</evidence>
<dbReference type="InterPro" id="IPR033140">
    <property type="entry name" value="Lipase_GDXG_put_SER_AS"/>
</dbReference>
<dbReference type="GO" id="GO:0016787">
    <property type="term" value="F:hydrolase activity"/>
    <property type="evidence" value="ECO:0007669"/>
    <property type="project" value="UniProtKB-KW"/>
</dbReference>
<evidence type="ECO:0000259" key="4">
    <source>
        <dbReference type="Pfam" id="PF07859"/>
    </source>
</evidence>
<evidence type="ECO:0000256" key="1">
    <source>
        <dbReference type="ARBA" id="ARBA00010515"/>
    </source>
</evidence>
<dbReference type="PROSITE" id="PS01173">
    <property type="entry name" value="LIPASE_GDXG_HIS"/>
    <property type="match status" value="1"/>
</dbReference>
<reference evidence="5 6" key="1">
    <citation type="submission" date="2016-10" db="EMBL/GenBank/DDBJ databases">
        <authorList>
            <person name="de Groot N.N."/>
        </authorList>
    </citation>
    <scope>NUCLEOTIDE SEQUENCE [LARGE SCALE GENOMIC DNA]</scope>
    <source>
        <strain evidence="5 6">CPCC 100156</strain>
    </source>
</reference>
<dbReference type="Gene3D" id="3.40.50.1820">
    <property type="entry name" value="alpha/beta hydrolase"/>
    <property type="match status" value="1"/>
</dbReference>
<accession>A0A1G7CK56</accession>
<name>A0A1G7CK56_9PROT</name>
<dbReference type="PROSITE" id="PS01174">
    <property type="entry name" value="LIPASE_GDXG_SER"/>
    <property type="match status" value="1"/>
</dbReference>
<dbReference type="InterPro" id="IPR029058">
    <property type="entry name" value="AB_hydrolase_fold"/>
</dbReference>
<dbReference type="InterPro" id="IPR002168">
    <property type="entry name" value="Lipase_GDXG_HIS_AS"/>
</dbReference>
<feature type="active site" evidence="3">
    <location>
        <position position="161"/>
    </location>
</feature>
<keyword evidence="6" id="KW-1185">Reference proteome</keyword>
<dbReference type="FunFam" id="3.40.50.1820:FF:000089">
    <property type="entry name" value="Alpha/beta hydrolase"/>
    <property type="match status" value="1"/>
</dbReference>
<dbReference type="InterPro" id="IPR050300">
    <property type="entry name" value="GDXG_lipolytic_enzyme"/>
</dbReference>
<dbReference type="SUPFAM" id="SSF53474">
    <property type="entry name" value="alpha/beta-Hydrolases"/>
    <property type="match status" value="1"/>
</dbReference>
<dbReference type="Proteomes" id="UP000198925">
    <property type="component" value="Unassembled WGS sequence"/>
</dbReference>
<dbReference type="AlphaFoldDB" id="A0A1G7CK56"/>